<keyword evidence="7" id="KW-0106">Calcium</keyword>
<dbReference type="InterPro" id="IPR035892">
    <property type="entry name" value="C2_domain_sf"/>
</dbReference>
<dbReference type="GO" id="GO:0001786">
    <property type="term" value="F:phosphatidylserine binding"/>
    <property type="evidence" value="ECO:0007669"/>
    <property type="project" value="TreeGrafter"/>
</dbReference>
<feature type="region of interest" description="Disordered" evidence="12">
    <location>
        <begin position="1"/>
        <end position="45"/>
    </location>
</feature>
<dbReference type="GO" id="GO:0048488">
    <property type="term" value="P:synaptic vesicle endocytosis"/>
    <property type="evidence" value="ECO:0007669"/>
    <property type="project" value="TreeGrafter"/>
</dbReference>
<proteinExistence type="inferred from homology"/>
<dbReference type="GO" id="GO:0031045">
    <property type="term" value="C:dense core granule"/>
    <property type="evidence" value="ECO:0007669"/>
    <property type="project" value="TreeGrafter"/>
</dbReference>
<accession>A0A1W0WA83</accession>
<evidence type="ECO:0000256" key="2">
    <source>
        <dbReference type="ARBA" id="ARBA00004254"/>
    </source>
</evidence>
<evidence type="ECO:0000256" key="3">
    <source>
        <dbReference type="ARBA" id="ARBA00006996"/>
    </source>
</evidence>
<dbReference type="PRINTS" id="PR00399">
    <property type="entry name" value="SYNAPTOTAGMN"/>
</dbReference>
<feature type="compositionally biased region" description="Basic residues" evidence="12">
    <location>
        <begin position="87"/>
        <end position="118"/>
    </location>
</feature>
<dbReference type="InterPro" id="IPR001565">
    <property type="entry name" value="Synaptotagmin"/>
</dbReference>
<feature type="domain" description="C2" evidence="14">
    <location>
        <begin position="274"/>
        <end position="394"/>
    </location>
</feature>
<dbReference type="Proteomes" id="UP000192578">
    <property type="component" value="Unassembled WGS sequence"/>
</dbReference>
<dbReference type="GO" id="GO:0007626">
    <property type="term" value="P:locomotory behavior"/>
    <property type="evidence" value="ECO:0007669"/>
    <property type="project" value="UniProtKB-ARBA"/>
</dbReference>
<evidence type="ECO:0000256" key="6">
    <source>
        <dbReference type="ARBA" id="ARBA00022737"/>
    </source>
</evidence>
<keyword evidence="16" id="KW-1185">Reference proteome</keyword>
<comment type="subcellular location">
    <subcellularLocation>
        <location evidence="2">Cytoplasmic vesicle</location>
        <location evidence="2">Secretory vesicle</location>
        <location evidence="2">Synaptic vesicle membrane</location>
        <topology evidence="2">Single-pass membrane protein</topology>
    </subcellularLocation>
</comment>
<keyword evidence="4 13" id="KW-0812">Transmembrane</keyword>
<evidence type="ECO:0000256" key="4">
    <source>
        <dbReference type="ARBA" id="ARBA00022692"/>
    </source>
</evidence>
<feature type="compositionally biased region" description="Acidic residues" evidence="12">
    <location>
        <begin position="134"/>
        <end position="143"/>
    </location>
</feature>
<evidence type="ECO:0000256" key="8">
    <source>
        <dbReference type="ARBA" id="ARBA00022989"/>
    </source>
</evidence>
<dbReference type="GO" id="GO:0005886">
    <property type="term" value="C:plasma membrane"/>
    <property type="evidence" value="ECO:0007669"/>
    <property type="project" value="TreeGrafter"/>
</dbReference>
<dbReference type="GO" id="GO:0005544">
    <property type="term" value="F:calcium-dependent phospholipid binding"/>
    <property type="evidence" value="ECO:0007669"/>
    <property type="project" value="TreeGrafter"/>
</dbReference>
<evidence type="ECO:0000313" key="15">
    <source>
        <dbReference type="EMBL" id="OQV12119.1"/>
    </source>
</evidence>
<name>A0A1W0WA83_HYPEX</name>
<evidence type="ECO:0000256" key="1">
    <source>
        <dbReference type="ARBA" id="ARBA00001913"/>
    </source>
</evidence>
<keyword evidence="8 13" id="KW-1133">Transmembrane helix</keyword>
<evidence type="ECO:0000259" key="14">
    <source>
        <dbReference type="PROSITE" id="PS50004"/>
    </source>
</evidence>
<evidence type="ECO:0000256" key="13">
    <source>
        <dbReference type="SAM" id="Phobius"/>
    </source>
</evidence>
<dbReference type="GO" id="GO:0005509">
    <property type="term" value="F:calcium ion binding"/>
    <property type="evidence" value="ECO:0007669"/>
    <property type="project" value="TreeGrafter"/>
</dbReference>
<feature type="region of interest" description="Disordered" evidence="12">
    <location>
        <begin position="59"/>
        <end position="172"/>
    </location>
</feature>
<keyword evidence="5" id="KW-0479">Metal-binding</keyword>
<dbReference type="CDD" id="cd08402">
    <property type="entry name" value="C2B_Synaptotagmin-1"/>
    <property type="match status" value="1"/>
</dbReference>
<dbReference type="GO" id="GO:0000149">
    <property type="term" value="F:SNARE binding"/>
    <property type="evidence" value="ECO:0007669"/>
    <property type="project" value="TreeGrafter"/>
</dbReference>
<keyword evidence="9" id="KW-0770">Synapse</keyword>
<gene>
    <name evidence="15" type="ORF">BV898_13598</name>
</gene>
<dbReference type="PANTHER" id="PTHR10024:SF227">
    <property type="entry name" value="SYNAPTOTAGMIN 1"/>
    <property type="match status" value="1"/>
</dbReference>
<dbReference type="FunFam" id="2.60.40.150:FF:000007">
    <property type="entry name" value="Synaptotagmin 1"/>
    <property type="match status" value="1"/>
</dbReference>
<evidence type="ECO:0000256" key="10">
    <source>
        <dbReference type="ARBA" id="ARBA00023136"/>
    </source>
</evidence>
<reference evidence="16" key="1">
    <citation type="submission" date="2017-01" db="EMBL/GenBank/DDBJ databases">
        <title>Comparative genomics of anhydrobiosis in the tardigrade Hypsibius dujardini.</title>
        <authorList>
            <person name="Yoshida Y."/>
            <person name="Koutsovoulos G."/>
            <person name="Laetsch D."/>
            <person name="Stevens L."/>
            <person name="Kumar S."/>
            <person name="Horikawa D."/>
            <person name="Ishino K."/>
            <person name="Komine S."/>
            <person name="Tomita M."/>
            <person name="Blaxter M."/>
            <person name="Arakawa K."/>
        </authorList>
    </citation>
    <scope>NUCLEOTIDE SEQUENCE [LARGE SCALE GENOMIC DNA]</scope>
    <source>
        <strain evidence="16">Z151</strain>
    </source>
</reference>
<dbReference type="PROSITE" id="PS50004">
    <property type="entry name" value="C2"/>
    <property type="match status" value="2"/>
</dbReference>
<evidence type="ECO:0000256" key="12">
    <source>
        <dbReference type="SAM" id="MobiDB-lite"/>
    </source>
</evidence>
<protein>
    <submittedName>
        <fullName evidence="15">Synaptotagmin 1</fullName>
    </submittedName>
</protein>
<dbReference type="AlphaFoldDB" id="A0A1W0WA83"/>
<dbReference type="PANTHER" id="PTHR10024">
    <property type="entry name" value="SYNAPTOTAGMIN"/>
    <property type="match status" value="1"/>
</dbReference>
<dbReference type="Gene3D" id="2.60.40.150">
    <property type="entry name" value="C2 domain"/>
    <property type="match status" value="2"/>
</dbReference>
<dbReference type="FunFam" id="2.60.40.150:FF:000016">
    <property type="entry name" value="Synaptotagmin 1"/>
    <property type="match status" value="1"/>
</dbReference>
<dbReference type="PRINTS" id="PR00360">
    <property type="entry name" value="C2DOMAIN"/>
</dbReference>
<feature type="compositionally biased region" description="Low complexity" evidence="12">
    <location>
        <begin position="123"/>
        <end position="133"/>
    </location>
</feature>
<keyword evidence="6" id="KW-0677">Repeat</keyword>
<sequence length="554" mass="61468">MLGCAVWDETTTTAADGRESSHPFPSPVPRSSLRILGAFGGPSLCDGLIVKKPAMTAARLRRQEKKQEEHTPAEEEEEAEEATTKAPVRKATKKPIPKKTTTKKVPTKGKAPTRKPLHSKNATTTTTVGPSGTTEDDDDDDDSTDHPGKGISGGLPDSTLLPAGKNGKTNGEKAMDKMMGKLKDIGLPTEAVVAIAIFSCLLFLLILWFCVRRWWKKRGKNKGDQKKGLKGVVDLKSVQVLSNTMKDKADMEGGDDDGDNDGAVKEPEKEEIKYLGKLKFKLDYDFKEGQLTVNIQEAVDLPALDMCGTSDPYVKVFLMPDKKKKFETKVHRKTLNPTFNETFVFKQVPYAEIVGKTLVLATYDFDRFSKHDQIGEVRLPLNQVDLGQVFEDWRELQSAEVEDKVDRLGDLCFSLRYVPTAGKLTVVILEAKNLKKMDVGGLSDPYVKIALILNGKRIKKKKTSIKKCTLNPYYNESFTFEVPFEQIQKVSLLLTVVDYDRIGTSDPIGKLLLGCSATGTELRHWSDMLASPRRPIAQWHTLKPPEDEKPNGTG</sequence>
<evidence type="ECO:0000256" key="5">
    <source>
        <dbReference type="ARBA" id="ARBA00022723"/>
    </source>
</evidence>
<evidence type="ECO:0000256" key="9">
    <source>
        <dbReference type="ARBA" id="ARBA00023018"/>
    </source>
</evidence>
<dbReference type="GO" id="GO:0048791">
    <property type="term" value="P:calcium ion-regulated exocytosis of neurotransmitter"/>
    <property type="evidence" value="ECO:0007669"/>
    <property type="project" value="TreeGrafter"/>
</dbReference>
<dbReference type="OrthoDB" id="67700at2759"/>
<dbReference type="EMBL" id="MTYJ01000153">
    <property type="protein sequence ID" value="OQV12119.1"/>
    <property type="molecule type" value="Genomic_DNA"/>
</dbReference>
<evidence type="ECO:0000256" key="11">
    <source>
        <dbReference type="ARBA" id="ARBA00023329"/>
    </source>
</evidence>
<feature type="transmembrane region" description="Helical" evidence="13">
    <location>
        <begin position="191"/>
        <end position="211"/>
    </location>
</feature>
<keyword evidence="10 13" id="KW-0472">Membrane</keyword>
<organism evidence="15 16">
    <name type="scientific">Hypsibius exemplaris</name>
    <name type="common">Freshwater tardigrade</name>
    <dbReference type="NCBI Taxonomy" id="2072580"/>
    <lineage>
        <taxon>Eukaryota</taxon>
        <taxon>Metazoa</taxon>
        <taxon>Ecdysozoa</taxon>
        <taxon>Tardigrada</taxon>
        <taxon>Eutardigrada</taxon>
        <taxon>Parachela</taxon>
        <taxon>Hypsibioidea</taxon>
        <taxon>Hypsibiidae</taxon>
        <taxon>Hypsibius</taxon>
    </lineage>
</organism>
<dbReference type="CDD" id="cd08385">
    <property type="entry name" value="C2A_Synaptotagmin-1-5-6-9-10"/>
    <property type="match status" value="1"/>
</dbReference>
<dbReference type="GO" id="GO:0030672">
    <property type="term" value="C:synaptic vesicle membrane"/>
    <property type="evidence" value="ECO:0007669"/>
    <property type="project" value="UniProtKB-SubCell"/>
</dbReference>
<dbReference type="Pfam" id="PF00168">
    <property type="entry name" value="C2"/>
    <property type="match status" value="2"/>
</dbReference>
<dbReference type="SMART" id="SM00239">
    <property type="entry name" value="C2"/>
    <property type="match status" value="2"/>
</dbReference>
<comment type="similarity">
    <text evidence="3">Belongs to the synaptotagmin family.</text>
</comment>
<dbReference type="GO" id="GO:0030424">
    <property type="term" value="C:axon"/>
    <property type="evidence" value="ECO:0007669"/>
    <property type="project" value="TreeGrafter"/>
</dbReference>
<feature type="domain" description="C2" evidence="14">
    <location>
        <begin position="407"/>
        <end position="540"/>
    </location>
</feature>
<dbReference type="SUPFAM" id="SSF49562">
    <property type="entry name" value="C2 domain (Calcium/lipid-binding domain, CaLB)"/>
    <property type="match status" value="2"/>
</dbReference>
<comment type="cofactor">
    <cofactor evidence="1">
        <name>Ca(2+)</name>
        <dbReference type="ChEBI" id="CHEBI:29108"/>
    </cofactor>
</comment>
<comment type="caution">
    <text evidence="15">The sequence shown here is derived from an EMBL/GenBank/DDBJ whole genome shotgun (WGS) entry which is preliminary data.</text>
</comment>
<keyword evidence="11" id="KW-0968">Cytoplasmic vesicle</keyword>
<dbReference type="InterPro" id="IPR000008">
    <property type="entry name" value="C2_dom"/>
</dbReference>
<evidence type="ECO:0000256" key="7">
    <source>
        <dbReference type="ARBA" id="ARBA00022837"/>
    </source>
</evidence>
<dbReference type="GO" id="GO:0030276">
    <property type="term" value="F:clathrin binding"/>
    <property type="evidence" value="ECO:0007669"/>
    <property type="project" value="TreeGrafter"/>
</dbReference>
<evidence type="ECO:0000313" key="16">
    <source>
        <dbReference type="Proteomes" id="UP000192578"/>
    </source>
</evidence>